<keyword evidence="3" id="KW-1185">Reference proteome</keyword>
<reference evidence="3" key="1">
    <citation type="submission" date="2015-01" db="EMBL/GenBank/DDBJ databases">
        <authorList>
            <person name="Aksoy S."/>
            <person name="Warren W."/>
            <person name="Wilson R.K."/>
        </authorList>
    </citation>
    <scope>NUCLEOTIDE SEQUENCE [LARGE SCALE GENOMIC DNA]</scope>
    <source>
        <strain evidence="3">IAEA</strain>
    </source>
</reference>
<keyword evidence="1" id="KW-0175">Coiled coil</keyword>
<organism evidence="2 3">
    <name type="scientific">Glossina palpalis gambiensis</name>
    <dbReference type="NCBI Taxonomy" id="67801"/>
    <lineage>
        <taxon>Eukaryota</taxon>
        <taxon>Metazoa</taxon>
        <taxon>Ecdysozoa</taxon>
        <taxon>Arthropoda</taxon>
        <taxon>Hexapoda</taxon>
        <taxon>Insecta</taxon>
        <taxon>Pterygota</taxon>
        <taxon>Neoptera</taxon>
        <taxon>Endopterygota</taxon>
        <taxon>Diptera</taxon>
        <taxon>Brachycera</taxon>
        <taxon>Muscomorpha</taxon>
        <taxon>Hippoboscoidea</taxon>
        <taxon>Glossinidae</taxon>
        <taxon>Glossina</taxon>
    </lineage>
</organism>
<accession>A0A1B0C3Q5</accession>
<dbReference type="EnsemblMetazoa" id="GPPI048274-RA">
    <property type="protein sequence ID" value="GPPI048274-PA"/>
    <property type="gene ID" value="GPPI048274"/>
</dbReference>
<evidence type="ECO:0000313" key="2">
    <source>
        <dbReference type="EnsemblMetazoa" id="GPPI048274-PA"/>
    </source>
</evidence>
<name>A0A1B0C3Q5_9MUSC</name>
<dbReference type="Proteomes" id="UP000092460">
    <property type="component" value="Unassembled WGS sequence"/>
</dbReference>
<feature type="coiled-coil region" evidence="1">
    <location>
        <begin position="104"/>
        <end position="134"/>
    </location>
</feature>
<protein>
    <submittedName>
        <fullName evidence="2">Uncharacterized protein</fullName>
    </submittedName>
</protein>
<sequence length="161" mass="18718">MSAVLNLTEAISTSTGDSEATTVSSDMDEFILSTGESNSTISPGTTKKVSVEQTRRNQFAIFLNERIKKILQENSMRYPPKNNYELEKYFFLSKLTNSNVDISKNVTKDEISKMEEAINQLQKYEYERLWYEQKVAERIQELQTYIDKYVLSDEIKVAEWQ</sequence>
<evidence type="ECO:0000313" key="3">
    <source>
        <dbReference type="Proteomes" id="UP000092460"/>
    </source>
</evidence>
<proteinExistence type="predicted"/>
<dbReference type="VEuPathDB" id="VectorBase:GPPI048274"/>
<evidence type="ECO:0000256" key="1">
    <source>
        <dbReference type="SAM" id="Coils"/>
    </source>
</evidence>
<dbReference type="EMBL" id="JXJN01025076">
    <property type="status" value="NOT_ANNOTATED_CDS"/>
    <property type="molecule type" value="Genomic_DNA"/>
</dbReference>
<reference evidence="2" key="2">
    <citation type="submission" date="2020-05" db="UniProtKB">
        <authorList>
            <consortium name="EnsemblMetazoa"/>
        </authorList>
    </citation>
    <scope>IDENTIFICATION</scope>
    <source>
        <strain evidence="2">IAEA</strain>
    </source>
</reference>
<dbReference type="AlphaFoldDB" id="A0A1B0C3Q5"/>